<dbReference type="InParanoid" id="A0A1W4XEX4"/>
<evidence type="ECO:0000313" key="3">
    <source>
        <dbReference type="RefSeq" id="XP_018334686.1"/>
    </source>
</evidence>
<keyword evidence="2" id="KW-1185">Reference proteome</keyword>
<dbReference type="OrthoDB" id="6579237at2759"/>
<feature type="domain" description="Coiled-coil protein 142 C-terminal" evidence="1">
    <location>
        <begin position="320"/>
        <end position="686"/>
    </location>
</feature>
<accession>A0A1W4XEX4</accession>
<proteinExistence type="predicted"/>
<dbReference type="STRING" id="224129.A0A1W4XEX4"/>
<evidence type="ECO:0000313" key="2">
    <source>
        <dbReference type="Proteomes" id="UP000192223"/>
    </source>
</evidence>
<dbReference type="PANTHER" id="PTHR21436">
    <property type="entry name" value="COILED-COIL DOMAIN-CONTAINING PROTEIN 142"/>
    <property type="match status" value="1"/>
</dbReference>
<dbReference type="GeneID" id="108743606"/>
<protein>
    <submittedName>
        <fullName evidence="3">Uncharacterized protein LOC108743606 isoform X1</fullName>
    </submittedName>
</protein>
<dbReference type="AlphaFoldDB" id="A0A1W4XEX4"/>
<dbReference type="RefSeq" id="XP_018334686.1">
    <property type="nucleotide sequence ID" value="XM_018479184.2"/>
</dbReference>
<sequence>MSRNIMTITKWLPLESEEHMNLFSGCRQLEHSAIKLFENIEKFVWNIETCTNDPEAIITGEYILKELETLANEVESTVDSFKKVFNKLNITGPPIASFKSSYWQNTLQKAKIKLLYSIRKLVQKLLSLFVNYGQNFLILILRISNMYNECLDIDNKQKLSEDACICSNMCPYLLYPLKRISVSTLLQILSQNRAETCCHKLIDCLLDVYKSYDATEEDSTSDSSSVEIYKAIANHMSPLQAAENASKSKFEEMQTDHCFIAIEELLASEENKALQILIKTKEISPNMLDKDIITRPKYSSEIEIKEDAKKALLNYYQLILWIEVGTFLEHVILWWGASPLSARPPHSSQHLREWINQLIPKVKLPDFVLAALTSLADALGVHVVLTSWDQQFQLALIASKAPYTLQTGRLFSTMLSNLVYLCNQCEVTNDWILGAPLDELPLVEQIPIFHRLDHSIHTTRLWAMGETKRLANNWDVDNFFMITHCDINNFLGQLDDLRMACHLPEIQKGGLGVHVEVCAKMREKLISEVKENHEKLKAAPKLCVDNLCKICRTVSLAHLQMIFPNNKYWKQVGQKMPDQPSPYIEQYLNEVLAPLLMATHDVNISNMVLKIMCECLLDHIYANKIKFSHYGAYQLLTDFYSIGTWIVNCKDISQETRKKMLRNEVLRRCEGVGKLLLRSPGEKIKMEDKFQKMEDYGSDSSDSTQLMPAEMYVPNQQQWLALRARKRSRLFTVATCCNNNSD</sequence>
<dbReference type="Pfam" id="PF14923">
    <property type="entry name" value="CCDC142"/>
    <property type="match status" value="1"/>
</dbReference>
<reference evidence="3" key="1">
    <citation type="submission" date="2025-08" db="UniProtKB">
        <authorList>
            <consortium name="RefSeq"/>
        </authorList>
    </citation>
    <scope>IDENTIFICATION</scope>
    <source>
        <tissue evidence="3">Entire body</tissue>
    </source>
</reference>
<dbReference type="Proteomes" id="UP000192223">
    <property type="component" value="Unplaced"/>
</dbReference>
<dbReference type="KEGG" id="apln:108743606"/>
<dbReference type="PANTHER" id="PTHR21436:SF2">
    <property type="entry name" value="COILED-COIL DOMAIN-CONTAINING PROTEIN 142"/>
    <property type="match status" value="1"/>
</dbReference>
<gene>
    <name evidence="3" type="primary">LOC108743606</name>
</gene>
<organism evidence="2 3">
    <name type="scientific">Agrilus planipennis</name>
    <name type="common">Emerald ash borer</name>
    <name type="synonym">Agrilus marcopoli</name>
    <dbReference type="NCBI Taxonomy" id="224129"/>
    <lineage>
        <taxon>Eukaryota</taxon>
        <taxon>Metazoa</taxon>
        <taxon>Ecdysozoa</taxon>
        <taxon>Arthropoda</taxon>
        <taxon>Hexapoda</taxon>
        <taxon>Insecta</taxon>
        <taxon>Pterygota</taxon>
        <taxon>Neoptera</taxon>
        <taxon>Endopterygota</taxon>
        <taxon>Coleoptera</taxon>
        <taxon>Polyphaga</taxon>
        <taxon>Elateriformia</taxon>
        <taxon>Buprestoidea</taxon>
        <taxon>Buprestidae</taxon>
        <taxon>Agrilinae</taxon>
        <taxon>Agrilus</taxon>
    </lineage>
</organism>
<evidence type="ECO:0000259" key="1">
    <source>
        <dbReference type="Pfam" id="PF14923"/>
    </source>
</evidence>
<dbReference type="InterPro" id="IPR055350">
    <property type="entry name" value="CCDC142_C"/>
</dbReference>
<dbReference type="InterPro" id="IPR026700">
    <property type="entry name" value="CCDC142"/>
</dbReference>
<name>A0A1W4XEX4_AGRPL</name>